<dbReference type="InterPro" id="IPR001810">
    <property type="entry name" value="F-box_dom"/>
</dbReference>
<dbReference type="AlphaFoldDB" id="A0AAW0GWK7"/>
<gene>
    <name evidence="2" type="ORF">QCA50_002247</name>
</gene>
<keyword evidence="3" id="KW-1185">Reference proteome</keyword>
<dbReference type="EMBL" id="JASBNA010000002">
    <property type="protein sequence ID" value="KAK7695058.1"/>
    <property type="molecule type" value="Genomic_DNA"/>
</dbReference>
<dbReference type="Pfam" id="PF00646">
    <property type="entry name" value="F-box"/>
    <property type="match status" value="1"/>
</dbReference>
<proteinExistence type="predicted"/>
<dbReference type="SMART" id="SM00256">
    <property type="entry name" value="FBOX"/>
    <property type="match status" value="1"/>
</dbReference>
<evidence type="ECO:0000259" key="1">
    <source>
        <dbReference type="PROSITE" id="PS50181"/>
    </source>
</evidence>
<name>A0AAW0GWK7_9APHY</name>
<sequence>MSYYRRPGGRKGSLEQLPQMPLDIVFEVFSYLQPMDLLNLPRTNKPFRDLLMSRRNAANFWKSARRNIEGLPDCPPDLSEPEYANLCFDPHCHSCLRTNIHNIIWEFRKRYCLSCRKNETISFDDAIARALDDFDVTPPFVFAQFTTTNQNPDEYDNIRVQKADVVKFYEEWDVGGNDELLSLLDGLAAKRKPIMEHAQKCHEWVEYAKVLRAQEKENDKEKRATAIMTKLCEIGYSDEVEYLCDLGRFFTNPLYELPSVNRPGPLTTRGWNSIKKSLIPLMEFYRKKRRVDFKSRRADQDCNMFPQPHDFVSNKFVTPYWVDTSEHFSAKAYYNLLQPLLPKIVKAWRDDLMDRVNVFLRLGPYILPQYVDLTRLAICNYFLCSSYDSCCCDRGPIALHDLLSHTCLTSWRNPEEVREEYRKDFGDVVEDAMNLELVSEKWSPANTEPCIERMRYIIEAFGHDPMTATVVEMDQLDARIFCKLCAERWPETRIILTWREAIHHVQSNTHSRDIHVHGKSIMGWWGRVPDSYMDIIPGLQSRVEYVEDNDDSHRMKKRKAAPIDVATLTFQIPPMKAGMKH</sequence>
<dbReference type="SUPFAM" id="SSF81383">
    <property type="entry name" value="F-box domain"/>
    <property type="match status" value="1"/>
</dbReference>
<dbReference type="Proteomes" id="UP001385951">
    <property type="component" value="Unassembled WGS sequence"/>
</dbReference>
<feature type="domain" description="F-box" evidence="1">
    <location>
        <begin position="14"/>
        <end position="64"/>
    </location>
</feature>
<dbReference type="CDD" id="cd09917">
    <property type="entry name" value="F-box_SF"/>
    <property type="match status" value="1"/>
</dbReference>
<organism evidence="2 3">
    <name type="scientific">Cerrena zonata</name>
    <dbReference type="NCBI Taxonomy" id="2478898"/>
    <lineage>
        <taxon>Eukaryota</taxon>
        <taxon>Fungi</taxon>
        <taxon>Dikarya</taxon>
        <taxon>Basidiomycota</taxon>
        <taxon>Agaricomycotina</taxon>
        <taxon>Agaricomycetes</taxon>
        <taxon>Polyporales</taxon>
        <taxon>Cerrenaceae</taxon>
        <taxon>Cerrena</taxon>
    </lineage>
</organism>
<dbReference type="PROSITE" id="PS50181">
    <property type="entry name" value="FBOX"/>
    <property type="match status" value="1"/>
</dbReference>
<accession>A0AAW0GWK7</accession>
<evidence type="ECO:0000313" key="2">
    <source>
        <dbReference type="EMBL" id="KAK7695058.1"/>
    </source>
</evidence>
<dbReference type="InterPro" id="IPR036047">
    <property type="entry name" value="F-box-like_dom_sf"/>
</dbReference>
<reference evidence="2 3" key="1">
    <citation type="submission" date="2022-09" db="EMBL/GenBank/DDBJ databases">
        <authorList>
            <person name="Palmer J.M."/>
        </authorList>
    </citation>
    <scope>NUCLEOTIDE SEQUENCE [LARGE SCALE GENOMIC DNA]</scope>
    <source>
        <strain evidence="2 3">DSM 7382</strain>
    </source>
</reference>
<protein>
    <recommendedName>
        <fullName evidence="1">F-box domain-containing protein</fullName>
    </recommendedName>
</protein>
<evidence type="ECO:0000313" key="3">
    <source>
        <dbReference type="Proteomes" id="UP001385951"/>
    </source>
</evidence>
<comment type="caution">
    <text evidence="2">The sequence shown here is derived from an EMBL/GenBank/DDBJ whole genome shotgun (WGS) entry which is preliminary data.</text>
</comment>